<comment type="caution">
    <text evidence="2">The sequence shown here is derived from an EMBL/GenBank/DDBJ whole genome shotgun (WGS) entry which is preliminary data.</text>
</comment>
<sequence>MGNEHSKNKELAKKGKIAGNGAVNGISTTVTANVNTETVIVQNGTATSLNPATEYVIVESAIKMETIHEEIPADDAAAVDDVPETLTPVSDDESSEKKCDSCPEEEITTVRGIVEAPSEENQLITIEKHPEETQIKLQSIHDLTITDVDFGEDEAGNLKQEPESLTEPERGTLNSGPGEEKAPLDERNSEPVENQEESIQEENPVMNFFKTLVNPTKTSKKETATPDATKEQSQKEAEPAPTTTVAQVSEPPAAASKGMSIPPPPPPEPPKMEVKAEPAAKPVKPTPKEEPKAAAKEPESSKGKSAKDTLSRFFRSKKNTEPEQPAVEIAGQEVVDSQETPEEVAQPVVEVQRENEVEPQETAGEVAQTVVEQQTVEEVPQPVVEAEKVDPSKASTLEAAAKPEPPPPVQEEKKLASKSSFLSFFKPKVLLDNMTTKVQAASTSGVRLLRKATGVADEPKKATPAPAAGAEAAQTVKAKDEPKAAAKSSEAAVDNKPASDASQAGDDAAKGPKKLEKRNSIHLFFKNLGQKRHSTDAGVQTEPAVVAPAAEKAK</sequence>
<evidence type="ECO:0000256" key="1">
    <source>
        <dbReference type="SAM" id="MobiDB-lite"/>
    </source>
</evidence>
<dbReference type="GO" id="GO:0042552">
    <property type="term" value="P:myelination"/>
    <property type="evidence" value="ECO:0007669"/>
    <property type="project" value="TreeGrafter"/>
</dbReference>
<feature type="compositionally biased region" description="Basic and acidic residues" evidence="1">
    <location>
        <begin position="219"/>
        <end position="238"/>
    </location>
</feature>
<dbReference type="Proteomes" id="UP001314229">
    <property type="component" value="Unassembled WGS sequence"/>
</dbReference>
<accession>A0AAV1PJV0</accession>
<feature type="compositionally biased region" description="Basic and acidic residues" evidence="1">
    <location>
        <begin position="286"/>
        <end position="310"/>
    </location>
</feature>
<feature type="region of interest" description="Disordered" evidence="1">
    <location>
        <begin position="453"/>
        <end position="554"/>
    </location>
</feature>
<dbReference type="PANTHER" id="PTHR15016:SF6">
    <property type="entry name" value="BREAST CARCINOMA-AMPLIFIED SEQUENCE 1"/>
    <property type="match status" value="1"/>
</dbReference>
<feature type="compositionally biased region" description="Basic and acidic residues" evidence="1">
    <location>
        <begin position="507"/>
        <end position="519"/>
    </location>
</feature>
<evidence type="ECO:0000313" key="2">
    <source>
        <dbReference type="EMBL" id="CAK6971906.1"/>
    </source>
</evidence>
<gene>
    <name evidence="2" type="ORF">FSCOSCO3_A037135</name>
</gene>
<dbReference type="EMBL" id="CAWUFR010000188">
    <property type="protein sequence ID" value="CAK6971906.1"/>
    <property type="molecule type" value="Genomic_DNA"/>
</dbReference>
<feature type="compositionally biased region" description="Low complexity" evidence="1">
    <location>
        <begin position="485"/>
        <end position="506"/>
    </location>
</feature>
<protein>
    <submittedName>
        <fullName evidence="2">Breast carcinoma-amplified sequence 1 isoform X22</fullName>
    </submittedName>
</protein>
<feature type="compositionally biased region" description="Low complexity" evidence="1">
    <location>
        <begin position="462"/>
        <end position="473"/>
    </location>
</feature>
<feature type="region of interest" description="Disordered" evidence="1">
    <location>
        <begin position="377"/>
        <end position="416"/>
    </location>
</feature>
<feature type="region of interest" description="Disordered" evidence="1">
    <location>
        <begin position="157"/>
        <end position="346"/>
    </location>
</feature>
<evidence type="ECO:0000313" key="3">
    <source>
        <dbReference type="Proteomes" id="UP001314229"/>
    </source>
</evidence>
<organism evidence="2 3">
    <name type="scientific">Scomber scombrus</name>
    <name type="common">Atlantic mackerel</name>
    <name type="synonym">Scomber vernalis</name>
    <dbReference type="NCBI Taxonomy" id="13677"/>
    <lineage>
        <taxon>Eukaryota</taxon>
        <taxon>Metazoa</taxon>
        <taxon>Chordata</taxon>
        <taxon>Craniata</taxon>
        <taxon>Vertebrata</taxon>
        <taxon>Euteleostomi</taxon>
        <taxon>Actinopterygii</taxon>
        <taxon>Neopterygii</taxon>
        <taxon>Teleostei</taxon>
        <taxon>Neoteleostei</taxon>
        <taxon>Acanthomorphata</taxon>
        <taxon>Pelagiaria</taxon>
        <taxon>Scombriformes</taxon>
        <taxon>Scombridae</taxon>
        <taxon>Scomber</taxon>
    </lineage>
</organism>
<feature type="compositionally biased region" description="Basic and acidic residues" evidence="1">
    <location>
        <begin position="178"/>
        <end position="190"/>
    </location>
</feature>
<reference evidence="2 3" key="1">
    <citation type="submission" date="2024-01" db="EMBL/GenBank/DDBJ databases">
        <authorList>
            <person name="Alioto T."/>
            <person name="Alioto T."/>
            <person name="Gomez Garrido J."/>
        </authorList>
    </citation>
    <scope>NUCLEOTIDE SEQUENCE [LARGE SCALE GENOMIC DNA]</scope>
</reference>
<proteinExistence type="predicted"/>
<keyword evidence="3" id="KW-1185">Reference proteome</keyword>
<dbReference type="InterPro" id="IPR026115">
    <property type="entry name" value="NABC1"/>
</dbReference>
<name>A0AAV1PJV0_SCOSC</name>
<dbReference type="PANTHER" id="PTHR15016">
    <property type="entry name" value="BREAST CARCINOMA-AMPLIFIED SEQUENCE 1"/>
    <property type="match status" value="1"/>
</dbReference>
<dbReference type="AlphaFoldDB" id="A0AAV1PJV0"/>
<feature type="compositionally biased region" description="Low complexity" evidence="1">
    <location>
        <begin position="542"/>
        <end position="554"/>
    </location>
</feature>